<protein>
    <recommendedName>
        <fullName evidence="10">Odorant receptor</fullName>
    </recommendedName>
</protein>
<comment type="subcellular location">
    <subcellularLocation>
        <location evidence="1 10">Cell membrane</location>
        <topology evidence="1 10">Multi-pass membrane protein</topology>
    </subcellularLocation>
</comment>
<dbReference type="GO" id="GO:0005549">
    <property type="term" value="F:odorant binding"/>
    <property type="evidence" value="ECO:0007669"/>
    <property type="project" value="InterPro"/>
</dbReference>
<evidence type="ECO:0000256" key="8">
    <source>
        <dbReference type="ARBA" id="ARBA00023170"/>
    </source>
</evidence>
<evidence type="ECO:0000256" key="2">
    <source>
        <dbReference type="ARBA" id="ARBA00022475"/>
    </source>
</evidence>
<feature type="transmembrane region" description="Helical" evidence="10">
    <location>
        <begin position="163"/>
        <end position="186"/>
    </location>
</feature>
<dbReference type="InterPro" id="IPR004117">
    <property type="entry name" value="7tm6_olfct_rcpt"/>
</dbReference>
<evidence type="ECO:0000313" key="12">
    <source>
        <dbReference type="Proteomes" id="UP001168821"/>
    </source>
</evidence>
<comment type="caution">
    <text evidence="10">Lacks conserved residue(s) required for the propagation of feature annotation.</text>
</comment>
<keyword evidence="6 10" id="KW-1133">Transmembrane helix</keyword>
<keyword evidence="9 10" id="KW-0807">Transducer</keyword>
<dbReference type="GO" id="GO:0005886">
    <property type="term" value="C:plasma membrane"/>
    <property type="evidence" value="ECO:0007669"/>
    <property type="project" value="UniProtKB-SubCell"/>
</dbReference>
<evidence type="ECO:0000256" key="5">
    <source>
        <dbReference type="ARBA" id="ARBA00022725"/>
    </source>
</evidence>
<evidence type="ECO:0000256" key="3">
    <source>
        <dbReference type="ARBA" id="ARBA00022606"/>
    </source>
</evidence>
<feature type="transmembrane region" description="Helical" evidence="10">
    <location>
        <begin position="288"/>
        <end position="310"/>
    </location>
</feature>
<dbReference type="GO" id="GO:0007165">
    <property type="term" value="P:signal transduction"/>
    <property type="evidence" value="ECO:0007669"/>
    <property type="project" value="UniProtKB-KW"/>
</dbReference>
<evidence type="ECO:0000256" key="7">
    <source>
        <dbReference type="ARBA" id="ARBA00023136"/>
    </source>
</evidence>
<evidence type="ECO:0000256" key="1">
    <source>
        <dbReference type="ARBA" id="ARBA00004651"/>
    </source>
</evidence>
<accession>A0AA38J0P4</accession>
<gene>
    <name evidence="11" type="ORF">Zmor_002367</name>
</gene>
<keyword evidence="2" id="KW-1003">Cell membrane</keyword>
<dbReference type="Pfam" id="PF02949">
    <property type="entry name" value="7tm_6"/>
    <property type="match status" value="1"/>
</dbReference>
<comment type="caution">
    <text evidence="11">The sequence shown here is derived from an EMBL/GenBank/DDBJ whole genome shotgun (WGS) entry which is preliminary data.</text>
</comment>
<evidence type="ECO:0000256" key="4">
    <source>
        <dbReference type="ARBA" id="ARBA00022692"/>
    </source>
</evidence>
<dbReference type="PANTHER" id="PTHR21137:SF35">
    <property type="entry name" value="ODORANT RECEPTOR 19A-RELATED"/>
    <property type="match status" value="1"/>
</dbReference>
<keyword evidence="7 10" id="KW-0472">Membrane</keyword>
<evidence type="ECO:0000256" key="6">
    <source>
        <dbReference type="ARBA" id="ARBA00022989"/>
    </source>
</evidence>
<keyword evidence="4 10" id="KW-0812">Transmembrane</keyword>
<keyword evidence="12" id="KW-1185">Reference proteome</keyword>
<comment type="similarity">
    <text evidence="10">Belongs to the insect chemoreceptor superfamily. Heteromeric odorant receptor channel (TC 1.A.69) family.</text>
</comment>
<keyword evidence="5 10" id="KW-0552">Olfaction</keyword>
<sequence length="377" mass="43272">MENPTKQSFVIIIKIMQIIRWYPTEKQSQFHLVEGYILYIFLLVVVVLLVAAQMFVAKGYDFTQVVFIGLTLFYALKLLPFLNGNDRIKKCISYFDGDEFQPRDETKQEILSKSVFLCQIITKLFLSGVTSAEILSAVPALLSNENELPLPMWLPYSINKSSVIYYTTYVYLCIAIVYVGFATALLDPLIGGLAFQAVSQLKILKHRLQNLQNFSKYGSNSTLIQTGIYQQLIGCVEHHNAILKFVSEYEQCFSWTIFNQFMGTTSVLCFICIAITTVPLVSIDAVKYIIFFFVVNWQALFYCYFGTLLYEESDTLVTAIYLSQWYEYPVEAQKIIFTLMERAKQPMILSAEKLLDLTLDTFTAILKRSYSLIAFLK</sequence>
<dbReference type="Proteomes" id="UP001168821">
    <property type="component" value="Unassembled WGS sequence"/>
</dbReference>
<feature type="transmembrane region" description="Helical" evidence="10">
    <location>
        <begin position="261"/>
        <end position="282"/>
    </location>
</feature>
<feature type="transmembrane region" description="Helical" evidence="10">
    <location>
        <begin position="62"/>
        <end position="82"/>
    </location>
</feature>
<evidence type="ECO:0000256" key="9">
    <source>
        <dbReference type="ARBA" id="ARBA00023224"/>
    </source>
</evidence>
<dbReference type="AlphaFoldDB" id="A0AA38J0P4"/>
<dbReference type="EMBL" id="JALNTZ010000001">
    <property type="protein sequence ID" value="KAJ3666947.1"/>
    <property type="molecule type" value="Genomic_DNA"/>
</dbReference>
<keyword evidence="3 10" id="KW-0716">Sensory transduction</keyword>
<evidence type="ECO:0000313" key="11">
    <source>
        <dbReference type="EMBL" id="KAJ3666947.1"/>
    </source>
</evidence>
<feature type="transmembrane region" description="Helical" evidence="10">
    <location>
        <begin position="36"/>
        <end position="56"/>
    </location>
</feature>
<name>A0AA38J0P4_9CUCU</name>
<reference evidence="11" key="1">
    <citation type="journal article" date="2023" name="G3 (Bethesda)">
        <title>Whole genome assemblies of Zophobas morio and Tenebrio molitor.</title>
        <authorList>
            <person name="Kaur S."/>
            <person name="Stinson S.A."/>
            <person name="diCenzo G.C."/>
        </authorList>
    </citation>
    <scope>NUCLEOTIDE SEQUENCE</scope>
    <source>
        <strain evidence="11">QUZm001</strain>
    </source>
</reference>
<organism evidence="11 12">
    <name type="scientific">Zophobas morio</name>
    <dbReference type="NCBI Taxonomy" id="2755281"/>
    <lineage>
        <taxon>Eukaryota</taxon>
        <taxon>Metazoa</taxon>
        <taxon>Ecdysozoa</taxon>
        <taxon>Arthropoda</taxon>
        <taxon>Hexapoda</taxon>
        <taxon>Insecta</taxon>
        <taxon>Pterygota</taxon>
        <taxon>Neoptera</taxon>
        <taxon>Endopterygota</taxon>
        <taxon>Coleoptera</taxon>
        <taxon>Polyphaga</taxon>
        <taxon>Cucujiformia</taxon>
        <taxon>Tenebrionidae</taxon>
        <taxon>Zophobas</taxon>
    </lineage>
</organism>
<proteinExistence type="inferred from homology"/>
<keyword evidence="8 10" id="KW-0675">Receptor</keyword>
<dbReference type="PANTHER" id="PTHR21137">
    <property type="entry name" value="ODORANT RECEPTOR"/>
    <property type="match status" value="1"/>
</dbReference>
<dbReference type="GO" id="GO:0004984">
    <property type="term" value="F:olfactory receptor activity"/>
    <property type="evidence" value="ECO:0007669"/>
    <property type="project" value="InterPro"/>
</dbReference>
<evidence type="ECO:0000256" key="10">
    <source>
        <dbReference type="RuleBase" id="RU351113"/>
    </source>
</evidence>